<evidence type="ECO:0000313" key="3">
    <source>
        <dbReference type="Proteomes" id="UP000032120"/>
    </source>
</evidence>
<sequence>MTIVHEPEAQRFAIHRASDAGDEVVGEAHYSFPSAGVVDFDHTLVADSLRGTGLSGLLAKRALTSNIAREHTVRASCWFIEGYIDKHPELLNSRD</sequence>
<keyword evidence="3" id="KW-1185">Reference proteome</keyword>
<evidence type="ECO:0000259" key="1">
    <source>
        <dbReference type="PROSITE" id="PS51729"/>
    </source>
</evidence>
<evidence type="ECO:0000313" key="2">
    <source>
        <dbReference type="EMBL" id="KIP53231.1"/>
    </source>
</evidence>
<dbReference type="AlphaFoldDB" id="A0A0D0I087"/>
<dbReference type="SUPFAM" id="SSF55729">
    <property type="entry name" value="Acyl-CoA N-acyltransferases (Nat)"/>
    <property type="match status" value="1"/>
</dbReference>
<dbReference type="PROSITE" id="PS51729">
    <property type="entry name" value="GNAT_YJDJ"/>
    <property type="match status" value="1"/>
</dbReference>
<proteinExistence type="predicted"/>
<dbReference type="Pfam" id="PF14542">
    <property type="entry name" value="Acetyltransf_CG"/>
    <property type="match status" value="1"/>
</dbReference>
<gene>
    <name evidence="2" type="ORF">SD72_04850</name>
</gene>
<dbReference type="EMBL" id="JXSQ01000004">
    <property type="protein sequence ID" value="KIP53231.1"/>
    <property type="molecule type" value="Genomic_DNA"/>
</dbReference>
<feature type="domain" description="N-acetyltransferase" evidence="1">
    <location>
        <begin position="4"/>
        <end position="95"/>
    </location>
</feature>
<comment type="caution">
    <text evidence="2">The sequence shown here is derived from an EMBL/GenBank/DDBJ whole genome shotgun (WGS) entry which is preliminary data.</text>
</comment>
<dbReference type="PANTHER" id="PTHR31435">
    <property type="entry name" value="PROTEIN NATD1"/>
    <property type="match status" value="1"/>
</dbReference>
<dbReference type="PANTHER" id="PTHR31435:SF9">
    <property type="entry name" value="PROTEIN NATD1"/>
    <property type="match status" value="1"/>
</dbReference>
<name>A0A0D0I087_9MICO</name>
<reference evidence="2 3" key="1">
    <citation type="submission" date="2015-01" db="EMBL/GenBank/DDBJ databases">
        <title>Draft genome sequence of Leucobacter komagatae strain VKM ST2845.</title>
        <authorList>
            <person name="Karlyshev A.V."/>
            <person name="Kudryashova E.B."/>
        </authorList>
    </citation>
    <scope>NUCLEOTIDE SEQUENCE [LARGE SCALE GENOMIC DNA]</scope>
    <source>
        <strain evidence="2 3">VKM ST2845</strain>
    </source>
</reference>
<dbReference type="Gene3D" id="3.40.630.30">
    <property type="match status" value="1"/>
</dbReference>
<dbReference type="InterPro" id="IPR031165">
    <property type="entry name" value="GNAT_YJDJ"/>
</dbReference>
<organism evidence="2 3">
    <name type="scientific">Leucobacter komagatae</name>
    <dbReference type="NCBI Taxonomy" id="55969"/>
    <lineage>
        <taxon>Bacteria</taxon>
        <taxon>Bacillati</taxon>
        <taxon>Actinomycetota</taxon>
        <taxon>Actinomycetes</taxon>
        <taxon>Micrococcales</taxon>
        <taxon>Microbacteriaceae</taxon>
        <taxon>Leucobacter</taxon>
    </lineage>
</organism>
<dbReference type="InterPro" id="IPR045057">
    <property type="entry name" value="Gcn5-rel_NAT"/>
</dbReference>
<dbReference type="Proteomes" id="UP000032120">
    <property type="component" value="Unassembled WGS sequence"/>
</dbReference>
<accession>A0A0D0I087</accession>
<protein>
    <recommendedName>
        <fullName evidence="1">N-acetyltransferase domain-containing protein</fullName>
    </recommendedName>
</protein>
<dbReference type="InterPro" id="IPR016181">
    <property type="entry name" value="Acyl_CoA_acyltransferase"/>
</dbReference>